<dbReference type="InterPro" id="IPR048367">
    <property type="entry name" value="TNP-like_RNaseH_C"/>
</dbReference>
<protein>
    <submittedName>
        <fullName evidence="3">Uncharacterized protein</fullName>
    </submittedName>
</protein>
<evidence type="ECO:0000259" key="1">
    <source>
        <dbReference type="Pfam" id="PF21787"/>
    </source>
</evidence>
<name>A0ABQ9I4M9_9NEOP</name>
<accession>A0ABQ9I4M9</accession>
<evidence type="ECO:0000313" key="4">
    <source>
        <dbReference type="Proteomes" id="UP001159363"/>
    </source>
</evidence>
<dbReference type="Pfam" id="PF21787">
    <property type="entry name" value="TNP-like_RNaseH_N"/>
    <property type="match status" value="1"/>
</dbReference>
<feature type="domain" description="Transposable element P transposase-like RNase H" evidence="1">
    <location>
        <begin position="13"/>
        <end position="94"/>
    </location>
</feature>
<evidence type="ECO:0000259" key="2">
    <source>
        <dbReference type="Pfam" id="PF21789"/>
    </source>
</evidence>
<proteinExistence type="predicted"/>
<keyword evidence="4" id="KW-1185">Reference proteome</keyword>
<gene>
    <name evidence="3" type="ORF">PR048_004141</name>
</gene>
<dbReference type="Proteomes" id="UP001159363">
    <property type="component" value="Chromosome 2"/>
</dbReference>
<reference evidence="3 4" key="1">
    <citation type="submission" date="2023-02" db="EMBL/GenBank/DDBJ databases">
        <title>LHISI_Scaffold_Assembly.</title>
        <authorList>
            <person name="Stuart O.P."/>
            <person name="Cleave R."/>
            <person name="Magrath M.J.L."/>
            <person name="Mikheyev A.S."/>
        </authorList>
    </citation>
    <scope>NUCLEOTIDE SEQUENCE [LARGE SCALE GENOMIC DNA]</scope>
    <source>
        <strain evidence="3">Daus_M_001</strain>
        <tissue evidence="3">Leg muscle</tissue>
    </source>
</reference>
<feature type="domain" description="Transposable element P transposase-like RNase H C-terminal" evidence="2">
    <location>
        <begin position="219"/>
        <end position="243"/>
    </location>
</feature>
<dbReference type="InterPro" id="IPR048365">
    <property type="entry name" value="TNP-like_RNaseH_N"/>
</dbReference>
<organism evidence="3 4">
    <name type="scientific">Dryococelus australis</name>
    <dbReference type="NCBI Taxonomy" id="614101"/>
    <lineage>
        <taxon>Eukaryota</taxon>
        <taxon>Metazoa</taxon>
        <taxon>Ecdysozoa</taxon>
        <taxon>Arthropoda</taxon>
        <taxon>Hexapoda</taxon>
        <taxon>Insecta</taxon>
        <taxon>Pterygota</taxon>
        <taxon>Neoptera</taxon>
        <taxon>Polyneoptera</taxon>
        <taxon>Phasmatodea</taxon>
        <taxon>Verophasmatodea</taxon>
        <taxon>Anareolatae</taxon>
        <taxon>Phasmatidae</taxon>
        <taxon>Eurycanthinae</taxon>
        <taxon>Dryococelus</taxon>
    </lineage>
</organism>
<dbReference type="EMBL" id="JARBHB010000002">
    <property type="protein sequence ID" value="KAJ8891613.1"/>
    <property type="molecule type" value="Genomic_DNA"/>
</dbReference>
<evidence type="ECO:0000313" key="3">
    <source>
        <dbReference type="EMBL" id="KAJ8891613.1"/>
    </source>
</evidence>
<sequence>MQGTGWSGLQARAGLRDFGNLGRTARHADHALVFMARGLHTKWKQPLAYYLCQSKTPAVILEDMIVEIILALLSAGIYVKAVISDQGSTNRSAIDGKRIVTISKMSHLLKSTINNFQKYNIVKPNGVASWEHIINVNGCSRFAPAYCPLWCWVSESLGHLSFWNEALVVLDSLQFVDCFSDKVTRPPSQDEWITTIRAMQMLWLELKSKGFSFSQPRTLNQDGLENFFSAIQQHEGDNNNPTAGNRMEEDDDLSLANGSSDLSFTERQSVAYASSFIAKKLMSGSFFKDCDVCRGDLSSKPYIVSVDGMSEVHCIIDARDAVGKLEHPSLQLGHTVAAAVKISKAFLPNILSTDDIGRQLCTEIKKHQDFFWCLLCVTCYRCQGGIVGLGHTLASCSDARPMPVKVGMEFFSGAVMVKVRNKYTQGARRHQATSVMMLLLLTSGLRAVRPGPISSPMKLKC</sequence>
<dbReference type="Pfam" id="PF21789">
    <property type="entry name" value="TNP-like_RNaseH_C"/>
    <property type="match status" value="1"/>
</dbReference>
<comment type="caution">
    <text evidence="3">The sequence shown here is derived from an EMBL/GenBank/DDBJ whole genome shotgun (WGS) entry which is preliminary data.</text>
</comment>